<dbReference type="SUPFAM" id="SSF56091">
    <property type="entry name" value="DNA ligase/mRNA capping enzyme, catalytic domain"/>
    <property type="match status" value="1"/>
</dbReference>
<evidence type="ECO:0000256" key="1">
    <source>
        <dbReference type="ARBA" id="ARBA00022598"/>
    </source>
</evidence>
<dbReference type="EMBL" id="JAODAN010000006">
    <property type="protein sequence ID" value="KAK1923868.1"/>
    <property type="molecule type" value="Genomic_DNA"/>
</dbReference>
<gene>
    <name evidence="6" type="ORF">DB88DRAFT_492741</name>
</gene>
<name>A0AAD9D0N6_PAPLA</name>
<keyword evidence="4" id="KW-0234">DNA repair</keyword>
<keyword evidence="2" id="KW-0235">DNA replication</keyword>
<evidence type="ECO:0000256" key="4">
    <source>
        <dbReference type="ARBA" id="ARBA00023204"/>
    </source>
</evidence>
<comment type="caution">
    <text evidence="6">The sequence shown here is derived from an EMBL/GenBank/DDBJ whole genome shotgun (WGS) entry which is preliminary data.</text>
</comment>
<dbReference type="GO" id="GO:0006260">
    <property type="term" value="P:DNA replication"/>
    <property type="evidence" value="ECO:0007669"/>
    <property type="project" value="UniProtKB-KW"/>
</dbReference>
<protein>
    <recommendedName>
        <fullName evidence="8">ATP-dependent DNA ligase family profile domain-containing protein</fullName>
    </recommendedName>
</protein>
<feature type="compositionally biased region" description="Basic and acidic residues" evidence="5">
    <location>
        <begin position="217"/>
        <end position="244"/>
    </location>
</feature>
<reference evidence="6" key="1">
    <citation type="submission" date="2023-02" db="EMBL/GenBank/DDBJ databases">
        <title>Identification and recombinant expression of a fungal hydrolase from Papiliotrema laurentii that hydrolyzes apple cutin and clears colloidal polyester polyurethane.</title>
        <authorList>
            <consortium name="DOE Joint Genome Institute"/>
            <person name="Roman V.A."/>
            <person name="Bojanowski C."/>
            <person name="Crable B.R."/>
            <person name="Wagner D.N."/>
            <person name="Hung C.S."/>
            <person name="Nadeau L.J."/>
            <person name="Schratz L."/>
            <person name="Haridas S."/>
            <person name="Pangilinan J."/>
            <person name="Lipzen A."/>
            <person name="Na H."/>
            <person name="Yan M."/>
            <person name="Ng V."/>
            <person name="Grigoriev I.V."/>
            <person name="Spatafora J.W."/>
            <person name="Barlow D."/>
            <person name="Biffinger J."/>
            <person name="Kelley-Loughnane N."/>
            <person name="Varaljay V.A."/>
            <person name="Crookes-Goodson W.J."/>
        </authorList>
    </citation>
    <scope>NUCLEOTIDE SEQUENCE</scope>
    <source>
        <strain evidence="6">5307AH</strain>
    </source>
</reference>
<dbReference type="SUPFAM" id="SSF50249">
    <property type="entry name" value="Nucleic acid-binding proteins"/>
    <property type="match status" value="1"/>
</dbReference>
<evidence type="ECO:0000313" key="6">
    <source>
        <dbReference type="EMBL" id="KAK1923868.1"/>
    </source>
</evidence>
<evidence type="ECO:0000256" key="3">
    <source>
        <dbReference type="ARBA" id="ARBA00022763"/>
    </source>
</evidence>
<keyword evidence="7" id="KW-1185">Reference proteome</keyword>
<dbReference type="AlphaFoldDB" id="A0AAD9D0N6"/>
<dbReference type="Gene3D" id="3.30.470.30">
    <property type="entry name" value="DNA ligase/mRNA capping enzyme"/>
    <property type="match status" value="1"/>
</dbReference>
<evidence type="ECO:0000313" key="7">
    <source>
        <dbReference type="Proteomes" id="UP001182556"/>
    </source>
</evidence>
<feature type="region of interest" description="Disordered" evidence="5">
    <location>
        <begin position="217"/>
        <end position="256"/>
    </location>
</feature>
<dbReference type="Proteomes" id="UP001182556">
    <property type="component" value="Unassembled WGS sequence"/>
</dbReference>
<keyword evidence="3" id="KW-0227">DNA damage</keyword>
<evidence type="ECO:0000256" key="2">
    <source>
        <dbReference type="ARBA" id="ARBA00022705"/>
    </source>
</evidence>
<dbReference type="InterPro" id="IPR012340">
    <property type="entry name" value="NA-bd_OB-fold"/>
</dbReference>
<dbReference type="PANTHER" id="PTHR47810:SF1">
    <property type="entry name" value="DNA LIGASE B"/>
    <property type="match status" value="1"/>
</dbReference>
<dbReference type="GO" id="GO:0006281">
    <property type="term" value="P:DNA repair"/>
    <property type="evidence" value="ECO:0007669"/>
    <property type="project" value="UniProtKB-KW"/>
</dbReference>
<organism evidence="6 7">
    <name type="scientific">Papiliotrema laurentii</name>
    <name type="common">Cryptococcus laurentii</name>
    <dbReference type="NCBI Taxonomy" id="5418"/>
    <lineage>
        <taxon>Eukaryota</taxon>
        <taxon>Fungi</taxon>
        <taxon>Dikarya</taxon>
        <taxon>Basidiomycota</taxon>
        <taxon>Agaricomycotina</taxon>
        <taxon>Tremellomycetes</taxon>
        <taxon>Tremellales</taxon>
        <taxon>Rhynchogastremaceae</taxon>
        <taxon>Papiliotrema</taxon>
    </lineage>
</organism>
<dbReference type="GO" id="GO:0016874">
    <property type="term" value="F:ligase activity"/>
    <property type="evidence" value="ECO:0007669"/>
    <property type="project" value="UniProtKB-KW"/>
</dbReference>
<evidence type="ECO:0000256" key="5">
    <source>
        <dbReference type="SAM" id="MobiDB-lite"/>
    </source>
</evidence>
<keyword evidence="1" id="KW-0436">Ligase</keyword>
<proteinExistence type="predicted"/>
<accession>A0AAD9D0N6</accession>
<dbReference type="Gene3D" id="2.40.50.140">
    <property type="entry name" value="Nucleic acid-binding proteins"/>
    <property type="match status" value="1"/>
</dbReference>
<evidence type="ECO:0008006" key="8">
    <source>
        <dbReference type="Google" id="ProtNLM"/>
    </source>
</evidence>
<dbReference type="PANTHER" id="PTHR47810">
    <property type="entry name" value="DNA LIGASE"/>
    <property type="match status" value="1"/>
</dbReference>
<sequence>MRSLRPSTSFSFDRLFLTIQLQSFPISAWSRPSHRPPRMGLLPRRPASSLRLWLHQQRRISSSTRHVVRKQLSDIAELAKRVSAVNSSNEKQKIVVEYPHLREVLELVYGDKTRFGITSSTVRSLLQQQERDSVEGSNEQLRLEDLLRRLMQNGGNADRKDKDLVWEFVAGHIGLDTLTEEEQALLDSFLRIIDRDLGVGIGRNTLRKVSWPDALEGQEKVDDRQEGNQDSSGKERGRGEEGVRTRRNPNPSLESFSCALGKSINPPFTELAKRQGKWYASRKLDGVRVLSLIDFVVPPDRTRSISLAGIQCVSRYGNEFHSLDRLKDQLQHLARYPSLRELLDRDPVIVAETDDGDVVKRLVLDGEICVMMPTQHATRGQARVSDDGTGASAIWQDDGLVEDFTQAVSLIKRSGQMDNPVYFVFDMISWAEAGTAGAVDAPGLGRTFGERIPETQALVGWLREEIKSETSSEPKIRTLVQWPMEAGDAEAMVERAVREGWEGLIFRADAPYKGKRSLDIRKFKKFQDAEYTVVDMDVSPQRLPVNGVYDVYEACSNVWIEHKGHRVSVGSGFTPAERIAYAKDPSLIVGKQITVEYFSESESASREGIKSLRFPRIKKVWDGERDV</sequence>
<dbReference type="InterPro" id="IPR050326">
    <property type="entry name" value="NAD_dep_DNA_ligaseB"/>
</dbReference>